<dbReference type="InterPro" id="IPR036291">
    <property type="entry name" value="NAD(P)-bd_dom_sf"/>
</dbReference>
<dbReference type="EMBL" id="SGPL01000083">
    <property type="protein sequence ID" value="THH18210.1"/>
    <property type="molecule type" value="Genomic_DNA"/>
</dbReference>
<dbReference type="SUPFAM" id="SSF55347">
    <property type="entry name" value="Glyceraldehyde-3-phosphate dehydrogenase-like, C-terminal domain"/>
    <property type="match status" value="1"/>
</dbReference>
<dbReference type="PANTHER" id="PTHR43818">
    <property type="entry name" value="BCDNA.GH03377"/>
    <property type="match status" value="1"/>
</dbReference>
<dbReference type="OrthoDB" id="64915at2759"/>
<organism evidence="4 5">
    <name type="scientific">Bondarzewia mesenterica</name>
    <dbReference type="NCBI Taxonomy" id="1095465"/>
    <lineage>
        <taxon>Eukaryota</taxon>
        <taxon>Fungi</taxon>
        <taxon>Dikarya</taxon>
        <taxon>Basidiomycota</taxon>
        <taxon>Agaricomycotina</taxon>
        <taxon>Agaricomycetes</taxon>
        <taxon>Russulales</taxon>
        <taxon>Bondarzewiaceae</taxon>
        <taxon>Bondarzewia</taxon>
    </lineage>
</organism>
<proteinExistence type="predicted"/>
<dbReference type="InterPro" id="IPR050463">
    <property type="entry name" value="Gfo/Idh/MocA_oxidrdct_glycsds"/>
</dbReference>
<dbReference type="AlphaFoldDB" id="A0A4S4M5X6"/>
<evidence type="ECO:0000313" key="5">
    <source>
        <dbReference type="Proteomes" id="UP000310158"/>
    </source>
</evidence>
<sequence length="378" mass="40611">MAPIRIGFVGLSSRGWASSVLAPPLFRAPLSDLYTLTALSTTSAQSASAAAEIFSKLTGNTVKAYHGDTSEIAGDPDVDFVAIAVKTPDHRAAVMPAIERGKDIFLEWPLGNGMQETIDIAEAAKSKGVRTMVGLQSWQSPVVRKIKDWVSSGKIGRVLSVSWVGSKTQESTVWAPLQTKRDAYVLDPSNGATVLHVALGHNLSAITYALGPLSSISATSAQMFNEIKFVDSDGKPTGETTKAVFPDQFAFSGILKDHGAILTATWRGGITSTKESDRNRPTLIWLIDGEDGHIRVESYHVAGSLVNIFSPEKVYLNGEEVSVGDGQDSAGNIEKNWAEFAKGKEGSYPTFEDAVVVYKHVDAIETSAREGRRVDLDI</sequence>
<gene>
    <name evidence="4" type="ORF">EW146_g2745</name>
</gene>
<accession>A0A4S4M5X6</accession>
<dbReference type="GO" id="GO:0000166">
    <property type="term" value="F:nucleotide binding"/>
    <property type="evidence" value="ECO:0007669"/>
    <property type="project" value="InterPro"/>
</dbReference>
<dbReference type="Proteomes" id="UP000310158">
    <property type="component" value="Unassembled WGS sequence"/>
</dbReference>
<name>A0A4S4M5X6_9AGAM</name>
<evidence type="ECO:0000259" key="3">
    <source>
        <dbReference type="Pfam" id="PF22685"/>
    </source>
</evidence>
<feature type="domain" description="Gal80p-like C-terminal" evidence="3">
    <location>
        <begin position="141"/>
        <end position="298"/>
    </location>
</feature>
<dbReference type="PANTHER" id="PTHR43818:SF11">
    <property type="entry name" value="BCDNA.GH03377"/>
    <property type="match status" value="1"/>
</dbReference>
<dbReference type="Gene3D" id="3.40.50.720">
    <property type="entry name" value="NAD(P)-binding Rossmann-like Domain"/>
    <property type="match status" value="1"/>
</dbReference>
<evidence type="ECO:0000313" key="4">
    <source>
        <dbReference type="EMBL" id="THH18210.1"/>
    </source>
</evidence>
<reference evidence="4 5" key="1">
    <citation type="submission" date="2019-02" db="EMBL/GenBank/DDBJ databases">
        <title>Genome sequencing of the rare red list fungi Bondarzewia mesenterica.</title>
        <authorList>
            <person name="Buettner E."/>
            <person name="Kellner H."/>
        </authorList>
    </citation>
    <scope>NUCLEOTIDE SEQUENCE [LARGE SCALE GENOMIC DNA]</scope>
    <source>
        <strain evidence="4 5">DSM 108281</strain>
    </source>
</reference>
<dbReference type="Gene3D" id="3.30.360.10">
    <property type="entry name" value="Dihydrodipicolinate Reductase, domain 2"/>
    <property type="match status" value="1"/>
</dbReference>
<evidence type="ECO:0000256" key="1">
    <source>
        <dbReference type="ARBA" id="ARBA00023002"/>
    </source>
</evidence>
<dbReference type="Pfam" id="PF01408">
    <property type="entry name" value="GFO_IDH_MocA"/>
    <property type="match status" value="1"/>
</dbReference>
<feature type="domain" description="Gfo/Idh/MocA-like oxidoreductase N-terminal" evidence="2">
    <location>
        <begin position="4"/>
        <end position="134"/>
    </location>
</feature>
<dbReference type="InterPro" id="IPR055080">
    <property type="entry name" value="Gal80p-like_C"/>
</dbReference>
<evidence type="ECO:0000259" key="2">
    <source>
        <dbReference type="Pfam" id="PF01408"/>
    </source>
</evidence>
<dbReference type="InterPro" id="IPR000683">
    <property type="entry name" value="Gfo/Idh/MocA-like_OxRdtase_N"/>
</dbReference>
<comment type="caution">
    <text evidence="4">The sequence shown here is derived from an EMBL/GenBank/DDBJ whole genome shotgun (WGS) entry which is preliminary data.</text>
</comment>
<dbReference type="SUPFAM" id="SSF51735">
    <property type="entry name" value="NAD(P)-binding Rossmann-fold domains"/>
    <property type="match status" value="1"/>
</dbReference>
<keyword evidence="1" id="KW-0560">Oxidoreductase</keyword>
<protein>
    <submittedName>
        <fullName evidence="4">Uncharacterized protein</fullName>
    </submittedName>
</protein>
<keyword evidence="5" id="KW-1185">Reference proteome</keyword>
<dbReference type="GO" id="GO:0016491">
    <property type="term" value="F:oxidoreductase activity"/>
    <property type="evidence" value="ECO:0007669"/>
    <property type="project" value="UniProtKB-KW"/>
</dbReference>
<dbReference type="Pfam" id="PF22685">
    <property type="entry name" value="Gal80p_C-like"/>
    <property type="match status" value="1"/>
</dbReference>